<evidence type="ECO:0000313" key="2">
    <source>
        <dbReference type="EMBL" id="SFS06779.1"/>
    </source>
</evidence>
<dbReference type="AlphaFoldDB" id="A0A1I6LTL4"/>
<sequence>MPGGINKAYFEIEGQDSLTVQFNPSEYSITEEAQYGGRKSNEKAQYVGNKMKTLHLTFYLDTSGYENVNGSSETDESDVTEVAIKYANLAIVDGDKHRPPIVKFVWGSIHFQGLVTKVQTSFTLFNGDGKPVRAKITTDIQEYWDETHARVDPLLSPDRTKRRIISEDTNVWNLAEKEYGDINKWRLIAKANQILDPLEIPNGTVLKVPALEN</sequence>
<dbReference type="InterPro" id="IPR045361">
    <property type="entry name" value="CIS_tube_prot_N"/>
</dbReference>
<dbReference type="RefSeq" id="WP_092563995.1">
    <property type="nucleotide sequence ID" value="NZ_FOYZ01000021.1"/>
</dbReference>
<feature type="domain" description="Contractile injection system tube protein N-terminal" evidence="1">
    <location>
        <begin position="11"/>
        <end position="147"/>
    </location>
</feature>
<dbReference type="STRING" id="37658.SAMN05661086_03551"/>
<organism evidence="2 3">
    <name type="scientific">Anaeromicropila populeti</name>
    <dbReference type="NCBI Taxonomy" id="37658"/>
    <lineage>
        <taxon>Bacteria</taxon>
        <taxon>Bacillati</taxon>
        <taxon>Bacillota</taxon>
        <taxon>Clostridia</taxon>
        <taxon>Lachnospirales</taxon>
        <taxon>Lachnospiraceae</taxon>
        <taxon>Anaeromicropila</taxon>
    </lineage>
</organism>
<dbReference type="OrthoDB" id="9815939at2"/>
<proteinExistence type="predicted"/>
<protein>
    <recommendedName>
        <fullName evidence="1">Contractile injection system tube protein N-terminal domain-containing protein</fullName>
    </recommendedName>
</protein>
<dbReference type="EMBL" id="FOYZ01000021">
    <property type="protein sequence ID" value="SFS06779.1"/>
    <property type="molecule type" value="Genomic_DNA"/>
</dbReference>
<gene>
    <name evidence="2" type="ORF">SAMN05661086_03551</name>
</gene>
<keyword evidence="3" id="KW-1185">Reference proteome</keyword>
<dbReference type="Proteomes" id="UP000199659">
    <property type="component" value="Unassembled WGS sequence"/>
</dbReference>
<dbReference type="Pfam" id="PF19266">
    <property type="entry name" value="CIS_tube"/>
    <property type="match status" value="1"/>
</dbReference>
<accession>A0A1I6LTL4</accession>
<evidence type="ECO:0000313" key="3">
    <source>
        <dbReference type="Proteomes" id="UP000199659"/>
    </source>
</evidence>
<reference evidence="2 3" key="1">
    <citation type="submission" date="2016-10" db="EMBL/GenBank/DDBJ databases">
        <authorList>
            <person name="de Groot N.N."/>
        </authorList>
    </citation>
    <scope>NUCLEOTIDE SEQUENCE [LARGE SCALE GENOMIC DNA]</scope>
    <source>
        <strain evidence="2 3">743A</strain>
    </source>
</reference>
<evidence type="ECO:0000259" key="1">
    <source>
        <dbReference type="Pfam" id="PF19266"/>
    </source>
</evidence>
<name>A0A1I6LTL4_9FIRM</name>